<dbReference type="EMBL" id="CP053085">
    <property type="protein sequence ID" value="QJR36575.1"/>
    <property type="molecule type" value="Genomic_DNA"/>
</dbReference>
<dbReference type="RefSeq" id="WP_171226007.1">
    <property type="nucleotide sequence ID" value="NZ_CP053085.1"/>
</dbReference>
<dbReference type="Proteomes" id="UP000500938">
    <property type="component" value="Chromosome"/>
</dbReference>
<dbReference type="AlphaFoldDB" id="A0A6M4IR10"/>
<reference evidence="4 5" key="1">
    <citation type="submission" date="2020-05" db="EMBL/GenBank/DDBJ databases">
        <title>Complete genome sequence of Gemmatimonas greenlandica TET16.</title>
        <authorList>
            <person name="Zeng Y."/>
        </authorList>
    </citation>
    <scope>NUCLEOTIDE SEQUENCE [LARGE SCALE GENOMIC DNA]</scope>
    <source>
        <strain evidence="4 5">TET16</strain>
    </source>
</reference>
<evidence type="ECO:0000313" key="4">
    <source>
        <dbReference type="EMBL" id="QJR36575.1"/>
    </source>
</evidence>
<feature type="domain" description="GFO/IDH/MocA-like oxidoreductase" evidence="3">
    <location>
        <begin position="137"/>
        <end position="275"/>
    </location>
</feature>
<evidence type="ECO:0000259" key="2">
    <source>
        <dbReference type="Pfam" id="PF01408"/>
    </source>
</evidence>
<proteinExistence type="predicted"/>
<organism evidence="4 5">
    <name type="scientific">Gemmatimonas groenlandica</name>
    <dbReference type="NCBI Taxonomy" id="2732249"/>
    <lineage>
        <taxon>Bacteria</taxon>
        <taxon>Pseudomonadati</taxon>
        <taxon>Gemmatimonadota</taxon>
        <taxon>Gemmatimonadia</taxon>
        <taxon>Gemmatimonadales</taxon>
        <taxon>Gemmatimonadaceae</taxon>
        <taxon>Gemmatimonas</taxon>
    </lineage>
</organism>
<keyword evidence="5" id="KW-1185">Reference proteome</keyword>
<dbReference type="GO" id="GO:0016491">
    <property type="term" value="F:oxidoreductase activity"/>
    <property type="evidence" value="ECO:0007669"/>
    <property type="project" value="UniProtKB-KW"/>
</dbReference>
<evidence type="ECO:0000313" key="5">
    <source>
        <dbReference type="Proteomes" id="UP000500938"/>
    </source>
</evidence>
<dbReference type="InterPro" id="IPR036291">
    <property type="entry name" value="NAD(P)-bd_dom_sf"/>
</dbReference>
<dbReference type="Pfam" id="PF01408">
    <property type="entry name" value="GFO_IDH_MocA"/>
    <property type="match status" value="1"/>
</dbReference>
<gene>
    <name evidence="4" type="ORF">HKW67_14190</name>
</gene>
<dbReference type="SUPFAM" id="SSF51735">
    <property type="entry name" value="NAD(P)-binding Rossmann-fold domains"/>
    <property type="match status" value="1"/>
</dbReference>
<feature type="domain" description="Gfo/Idh/MocA-like oxidoreductase N-terminal" evidence="2">
    <location>
        <begin position="8"/>
        <end position="125"/>
    </location>
</feature>
<protein>
    <submittedName>
        <fullName evidence="4">Gfo/Idh/MocA family oxidoreductase</fullName>
    </submittedName>
</protein>
<dbReference type="SUPFAM" id="SSF55347">
    <property type="entry name" value="Glyceraldehyde-3-phosphate dehydrogenase-like, C-terminal domain"/>
    <property type="match status" value="1"/>
</dbReference>
<accession>A0A6M4IR10</accession>
<dbReference type="InterPro" id="IPR055170">
    <property type="entry name" value="GFO_IDH_MocA-like_dom"/>
</dbReference>
<dbReference type="GO" id="GO:0000166">
    <property type="term" value="F:nucleotide binding"/>
    <property type="evidence" value="ECO:0007669"/>
    <property type="project" value="InterPro"/>
</dbReference>
<dbReference type="PANTHER" id="PTHR43818">
    <property type="entry name" value="BCDNA.GH03377"/>
    <property type="match status" value="1"/>
</dbReference>
<evidence type="ECO:0000259" key="3">
    <source>
        <dbReference type="Pfam" id="PF22725"/>
    </source>
</evidence>
<keyword evidence="1" id="KW-0560">Oxidoreductase</keyword>
<dbReference type="InterPro" id="IPR050463">
    <property type="entry name" value="Gfo/Idh/MocA_oxidrdct_glycsds"/>
</dbReference>
<dbReference type="Gene3D" id="3.40.50.720">
    <property type="entry name" value="NAD(P)-binding Rossmann-like Domain"/>
    <property type="match status" value="1"/>
</dbReference>
<sequence length="383" mass="42222">MTASNDIVRVGVLGAGAWAQFAHLPGWKRDPRCTIVAIADPIVERAREFAAQFEIPNVYATHEELIARTDIDVVDVCTPSATHFSLSCAALEAGKHVLCEKPVAYDFTETRRAAALAASKGLKTKLGFTFRYSPAMRYMKALIDEGYIGTPFIFNGYEQNSQWLDPQTPLRQVDHEADQTEIHVSSLEGYGAPIMDIGHLFMGSRFKSVVGTMKNFIPERMVRATGTMMRMNIDDGDIFIGEFDNGGIGSIQTSFVTVGNYPGIEARVYGSKGALICRLVEENGICETLKGATADSVEFKELEIPQRFYPAGGSARESWRSLFYANLIGSFISEIRGEVEGNEGNFEDGAHVQELINAVERSFRERRWVNIPLEQPPVAGSAS</sequence>
<name>A0A6M4IR10_9BACT</name>
<dbReference type="Pfam" id="PF22725">
    <property type="entry name" value="GFO_IDH_MocA_C3"/>
    <property type="match status" value="1"/>
</dbReference>
<dbReference type="InterPro" id="IPR000683">
    <property type="entry name" value="Gfo/Idh/MocA-like_OxRdtase_N"/>
</dbReference>
<dbReference type="Gene3D" id="3.30.360.10">
    <property type="entry name" value="Dihydrodipicolinate Reductase, domain 2"/>
    <property type="match status" value="1"/>
</dbReference>
<dbReference type="KEGG" id="ggr:HKW67_14190"/>
<dbReference type="PANTHER" id="PTHR43818:SF11">
    <property type="entry name" value="BCDNA.GH03377"/>
    <property type="match status" value="1"/>
</dbReference>
<evidence type="ECO:0000256" key="1">
    <source>
        <dbReference type="ARBA" id="ARBA00023002"/>
    </source>
</evidence>